<dbReference type="GeneID" id="63788913"/>
<sequence>MAPTLPEDSSSKTFNVLLTGFGPFASAKESNPSWEAVKLLAQRGRDFDVLVNHCASPGPASKTVQERRRVHLDIVFMPTVFDTVMEKIPIFHGRLNASPAAQDDQDRQDQFDPTRHYDLYLHVGQGRPGGVKLETRAHHKGYKKEDVLGKLPPFIVGDHAGERGYPLAQELELTLDGCLETQIDGVALAERLAHNHEGISISTSQDAGHYLCDFIYFASLAEAALAARRSRDTAKAAKVLFVHVSPLADPMSLEQMADVLYSLITAICESA</sequence>
<dbReference type="AlphaFoldDB" id="A0A1Y2FC50"/>
<dbReference type="Proteomes" id="UP000193685">
    <property type="component" value="Unassembled WGS sequence"/>
</dbReference>
<organism evidence="5 6">
    <name type="scientific">Protomyces lactucae-debilis</name>
    <dbReference type="NCBI Taxonomy" id="2754530"/>
    <lineage>
        <taxon>Eukaryota</taxon>
        <taxon>Fungi</taxon>
        <taxon>Dikarya</taxon>
        <taxon>Ascomycota</taxon>
        <taxon>Taphrinomycotina</taxon>
        <taxon>Taphrinomycetes</taxon>
        <taxon>Taphrinales</taxon>
        <taxon>Protomycetaceae</taxon>
        <taxon>Protomyces</taxon>
    </lineage>
</organism>
<dbReference type="RefSeq" id="XP_040724875.1">
    <property type="nucleotide sequence ID" value="XM_040872314.1"/>
</dbReference>
<accession>A0A1Y2FC50</accession>
<reference evidence="5 6" key="1">
    <citation type="submission" date="2016-07" db="EMBL/GenBank/DDBJ databases">
        <title>Pervasive Adenine N6-methylation of Active Genes in Fungi.</title>
        <authorList>
            <consortium name="DOE Joint Genome Institute"/>
            <person name="Mondo S.J."/>
            <person name="Dannebaum R.O."/>
            <person name="Kuo R.C."/>
            <person name="Labutti K."/>
            <person name="Haridas S."/>
            <person name="Kuo A."/>
            <person name="Salamov A."/>
            <person name="Ahrendt S.R."/>
            <person name="Lipzen A."/>
            <person name="Sullivan W."/>
            <person name="Andreopoulos W.B."/>
            <person name="Clum A."/>
            <person name="Lindquist E."/>
            <person name="Daum C."/>
            <person name="Ramamoorthy G.K."/>
            <person name="Gryganskyi A."/>
            <person name="Culley D."/>
            <person name="Magnuson J.K."/>
            <person name="James T.Y."/>
            <person name="O'Malley M.A."/>
            <person name="Stajich J.E."/>
            <person name="Spatafora J.W."/>
            <person name="Visel A."/>
            <person name="Grigoriev I.V."/>
        </authorList>
    </citation>
    <scope>NUCLEOTIDE SEQUENCE [LARGE SCALE GENOMIC DNA]</scope>
    <source>
        <strain evidence="5 6">12-1054</strain>
    </source>
</reference>
<dbReference type="EMBL" id="MCFI01000011">
    <property type="protein sequence ID" value="ORY81499.1"/>
    <property type="molecule type" value="Genomic_DNA"/>
</dbReference>
<dbReference type="GO" id="GO:0006508">
    <property type="term" value="P:proteolysis"/>
    <property type="evidence" value="ECO:0007669"/>
    <property type="project" value="UniProtKB-KW"/>
</dbReference>
<evidence type="ECO:0000313" key="5">
    <source>
        <dbReference type="EMBL" id="ORY81499.1"/>
    </source>
</evidence>
<dbReference type="OrthoDB" id="407146at2759"/>
<evidence type="ECO:0000256" key="3">
    <source>
        <dbReference type="ARBA" id="ARBA00022801"/>
    </source>
</evidence>
<protein>
    <recommendedName>
        <fullName evidence="7">Peptidase C15, pyroglutamyl peptidase I-like protein</fullName>
    </recommendedName>
</protein>
<comment type="similarity">
    <text evidence="1">Belongs to the peptidase C15 family.</text>
</comment>
<dbReference type="PANTHER" id="PTHR23402:SF1">
    <property type="entry name" value="PYROGLUTAMYL-PEPTIDASE I"/>
    <property type="match status" value="1"/>
</dbReference>
<dbReference type="InterPro" id="IPR016125">
    <property type="entry name" value="Peptidase_C15-like"/>
</dbReference>
<dbReference type="SUPFAM" id="SSF53182">
    <property type="entry name" value="Pyrrolidone carboxyl peptidase (pyroglutamate aminopeptidase)"/>
    <property type="match status" value="1"/>
</dbReference>
<evidence type="ECO:0008006" key="7">
    <source>
        <dbReference type="Google" id="ProtNLM"/>
    </source>
</evidence>
<evidence type="ECO:0000256" key="1">
    <source>
        <dbReference type="ARBA" id="ARBA00006641"/>
    </source>
</evidence>
<evidence type="ECO:0000256" key="2">
    <source>
        <dbReference type="ARBA" id="ARBA00022670"/>
    </source>
</evidence>
<name>A0A1Y2FC50_PROLT</name>
<dbReference type="OMA" id="HKNGYRM"/>
<evidence type="ECO:0000256" key="4">
    <source>
        <dbReference type="ARBA" id="ARBA00022807"/>
    </source>
</evidence>
<evidence type="ECO:0000313" key="6">
    <source>
        <dbReference type="Proteomes" id="UP000193685"/>
    </source>
</evidence>
<keyword evidence="3" id="KW-0378">Hydrolase</keyword>
<proteinExistence type="inferred from homology"/>
<keyword evidence="4" id="KW-0788">Thiol protease</keyword>
<dbReference type="GO" id="GO:0008234">
    <property type="term" value="F:cysteine-type peptidase activity"/>
    <property type="evidence" value="ECO:0007669"/>
    <property type="project" value="UniProtKB-KW"/>
</dbReference>
<keyword evidence="6" id="KW-1185">Reference proteome</keyword>
<dbReference type="InterPro" id="IPR036440">
    <property type="entry name" value="Peptidase_C15-like_sf"/>
</dbReference>
<comment type="caution">
    <text evidence="5">The sequence shown here is derived from an EMBL/GenBank/DDBJ whole genome shotgun (WGS) entry which is preliminary data.</text>
</comment>
<dbReference type="STRING" id="56484.A0A1Y2FC50"/>
<dbReference type="PANTHER" id="PTHR23402">
    <property type="entry name" value="PROTEASE FAMILY C15 PYROGLUTAMYL-PEPTIDASE I-RELATED"/>
    <property type="match status" value="1"/>
</dbReference>
<gene>
    <name evidence="5" type="ORF">BCR37DRAFT_46307</name>
</gene>
<keyword evidence="2" id="KW-0645">Protease</keyword>
<dbReference type="Gene3D" id="3.40.630.20">
    <property type="entry name" value="Peptidase C15, pyroglutamyl peptidase I-like"/>
    <property type="match status" value="1"/>
</dbReference>